<gene>
    <name evidence="1" type="ORF">FV139_07890</name>
</gene>
<dbReference type="SUPFAM" id="SSF53795">
    <property type="entry name" value="PEP carboxykinase-like"/>
    <property type="match status" value="1"/>
</dbReference>
<evidence type="ECO:0000313" key="1">
    <source>
        <dbReference type="EMBL" id="TXS95777.1"/>
    </source>
</evidence>
<name>A0A5C9A891_9GAMM</name>
<proteinExistence type="predicted"/>
<organism evidence="1 2">
    <name type="scientific">Parahaliea maris</name>
    <dbReference type="NCBI Taxonomy" id="2716870"/>
    <lineage>
        <taxon>Bacteria</taxon>
        <taxon>Pseudomonadati</taxon>
        <taxon>Pseudomonadota</taxon>
        <taxon>Gammaproteobacteria</taxon>
        <taxon>Cellvibrionales</taxon>
        <taxon>Halieaceae</taxon>
        <taxon>Parahaliea</taxon>
    </lineage>
</organism>
<dbReference type="InterPro" id="IPR027417">
    <property type="entry name" value="P-loop_NTPase"/>
</dbReference>
<reference evidence="1 2" key="1">
    <citation type="submission" date="2019-08" db="EMBL/GenBank/DDBJ databases">
        <title>Parahaliea maris sp. nov., isolated from the surface seawater.</title>
        <authorList>
            <person name="Liu Y."/>
        </authorList>
    </citation>
    <scope>NUCLEOTIDE SEQUENCE [LARGE SCALE GENOMIC DNA]</scope>
    <source>
        <strain evidence="1 2">HSLHS9</strain>
    </source>
</reference>
<dbReference type="NCBIfam" id="TIGR04355">
    <property type="entry name" value="HprK_rel_B"/>
    <property type="match status" value="1"/>
</dbReference>
<accession>A0A5C9A891</accession>
<comment type="caution">
    <text evidence="1">The sequence shown here is derived from an EMBL/GenBank/DDBJ whole genome shotgun (WGS) entry which is preliminary data.</text>
</comment>
<dbReference type="RefSeq" id="WP_148067793.1">
    <property type="nucleotide sequence ID" value="NZ_VRZA01000002.1"/>
</dbReference>
<sequence length="367" mass="39847">MTSVAELATGLLEGASLADTSVTLSIDGWLLRIRSDSPALLDRLRGYFSHLLCSTNDADGVVEVIALERAALELDAPPFELDLADWSREAGKSGRKDSYADLADGRVLRKVRTGMVFLQSQTVRLAVGPCLANDNQVINFVISQYMNELQHRDWLICHAAGLVGPGGALGLAGFSGGGKSTLMLHLMERPLRFLSNDRLFIQRVGGAVEAAGVPKQPRVNPGTLLNNPRLRSIMPAARQAACEALPAAQLWELEEKYDVPVPELYGPDRTATRAPLAAFLLLNWNRSSPDPTQIRPVDLAARRDLLPAIMKSPGPFYWQVGGDFLRDGMALDEDRYLAVLEGVPVYEASGAVDFALAVATCQRWLGS</sequence>
<keyword evidence="2" id="KW-1185">Reference proteome</keyword>
<keyword evidence="1" id="KW-0808">Transferase</keyword>
<dbReference type="EMBL" id="VRZA01000002">
    <property type="protein sequence ID" value="TXS95777.1"/>
    <property type="molecule type" value="Genomic_DNA"/>
</dbReference>
<dbReference type="GO" id="GO:0016301">
    <property type="term" value="F:kinase activity"/>
    <property type="evidence" value="ECO:0007669"/>
    <property type="project" value="UniProtKB-KW"/>
</dbReference>
<protein>
    <submittedName>
        <fullName evidence="1">HprK-related kinase B</fullName>
    </submittedName>
</protein>
<dbReference type="Proteomes" id="UP000321039">
    <property type="component" value="Unassembled WGS sequence"/>
</dbReference>
<evidence type="ECO:0000313" key="2">
    <source>
        <dbReference type="Proteomes" id="UP000321039"/>
    </source>
</evidence>
<dbReference type="InterPro" id="IPR027597">
    <property type="entry name" value="HprK-rel_B"/>
</dbReference>
<dbReference type="AlphaFoldDB" id="A0A5C9A891"/>
<keyword evidence="1" id="KW-0418">Kinase</keyword>
<dbReference type="Gene3D" id="3.40.50.300">
    <property type="entry name" value="P-loop containing nucleotide triphosphate hydrolases"/>
    <property type="match status" value="1"/>
</dbReference>